<proteinExistence type="predicted"/>
<sequence>MQTTYYQPGYVKSKPYPERLLAKKNEKMDPLEFCTKWCQLKPGEWGFKVEAVRLLHTVTGASIRTVERWGERFESCPSYVPRLLMKEDILREMEKQIKRNQDL</sequence>
<reference evidence="1 2" key="1">
    <citation type="journal article" date="2022" name="Front. Microbiol.">
        <title>High genomic differentiation and limited gene flow indicate recent cryptic speciation within the genus Laspinema (cyanobacteria).</title>
        <authorList>
            <person name="Stanojkovic A."/>
            <person name="Skoupy S."/>
            <person name="Skaloud P."/>
            <person name="Dvorak P."/>
        </authorList>
    </citation>
    <scope>NUCLEOTIDE SEQUENCE [LARGE SCALE GENOMIC DNA]</scope>
    <source>
        <strain evidence="1 2">D3b</strain>
    </source>
</reference>
<gene>
    <name evidence="1" type="ORF">NG792_28145</name>
</gene>
<protein>
    <submittedName>
        <fullName evidence="1">Uncharacterized protein</fullName>
    </submittedName>
</protein>
<dbReference type="Proteomes" id="UP001525961">
    <property type="component" value="Unassembled WGS sequence"/>
</dbReference>
<keyword evidence="2" id="KW-1185">Reference proteome</keyword>
<dbReference type="RefSeq" id="WP_261237754.1">
    <property type="nucleotide sequence ID" value="NZ_JAMXFA010000079.1"/>
</dbReference>
<accession>A0ABT2NIA1</accession>
<evidence type="ECO:0000313" key="1">
    <source>
        <dbReference type="EMBL" id="MCT7981599.1"/>
    </source>
</evidence>
<comment type="caution">
    <text evidence="1">The sequence shown here is derived from an EMBL/GenBank/DDBJ whole genome shotgun (WGS) entry which is preliminary data.</text>
</comment>
<name>A0ABT2NIA1_9CYAN</name>
<evidence type="ECO:0000313" key="2">
    <source>
        <dbReference type="Proteomes" id="UP001525961"/>
    </source>
</evidence>
<dbReference type="EMBL" id="JAMXFA010000079">
    <property type="protein sequence ID" value="MCT7981599.1"/>
    <property type="molecule type" value="Genomic_DNA"/>
</dbReference>
<organism evidence="1 2">
    <name type="scientific">Laspinema olomoucense D3b</name>
    <dbReference type="NCBI Taxonomy" id="2953688"/>
    <lineage>
        <taxon>Bacteria</taxon>
        <taxon>Bacillati</taxon>
        <taxon>Cyanobacteriota</taxon>
        <taxon>Cyanophyceae</taxon>
        <taxon>Oscillatoriophycideae</taxon>
        <taxon>Oscillatoriales</taxon>
        <taxon>Laspinemataceae</taxon>
        <taxon>Laspinema</taxon>
        <taxon>Laspinema olomoucense</taxon>
    </lineage>
</organism>